<dbReference type="CDD" id="cd04793">
    <property type="entry name" value="LanC"/>
    <property type="match status" value="1"/>
</dbReference>
<dbReference type="SMART" id="SM01260">
    <property type="entry name" value="LANC_like"/>
    <property type="match status" value="1"/>
</dbReference>
<dbReference type="InterPro" id="IPR033889">
    <property type="entry name" value="LanC"/>
</dbReference>
<dbReference type="Pfam" id="PF05147">
    <property type="entry name" value="LANC_like"/>
    <property type="match status" value="1"/>
</dbReference>
<evidence type="ECO:0000313" key="2">
    <source>
        <dbReference type="EMBL" id="KMM37670.1"/>
    </source>
</evidence>
<dbReference type="AlphaFoldDB" id="A0A0J6CWX3"/>
<evidence type="ECO:0008006" key="4">
    <source>
        <dbReference type="Google" id="ProtNLM"/>
    </source>
</evidence>
<dbReference type="PATRIC" id="fig|157733.3.peg.545"/>
<keyword evidence="1" id="KW-0479">Metal-binding</keyword>
<name>A0A0J6CWX3_9BACL</name>
<feature type="binding site" evidence="1">
    <location>
        <position position="345"/>
    </location>
    <ligand>
        <name>Zn(2+)</name>
        <dbReference type="ChEBI" id="CHEBI:29105"/>
    </ligand>
</feature>
<comment type="caution">
    <text evidence="2">The sequence shown here is derived from an EMBL/GenBank/DDBJ whole genome shotgun (WGS) entry which is preliminary data.</text>
</comment>
<dbReference type="EMBL" id="LELK01000004">
    <property type="protein sequence ID" value="KMM37670.1"/>
    <property type="molecule type" value="Genomic_DNA"/>
</dbReference>
<proteinExistence type="predicted"/>
<sequence>MKGRIQDVVFNLAKKLNNPEEVERKVMAKDNKTLIGKVNPWGPLSLSHGFPGTIMFFGELDDLFPNQGWDEIAHKHIVYLTQYLQMGVHSISLFGGVTGLALSILNVSKNGERYQNLLFNLDTFIKREAENMLKLENERLEEQKGVTPAFYDVIQGGTGIGRYLLERAPQNPELYAPLKQFLKLFTYYQLEKDRNPLLGWHVIREDQFLEKDKVKYPEGNVNFGLAHGVLGPMNLLTLAASEGVEVPLQKETIESMSEDLFRVMRYDSDNHPVWPHRLAYKEMLSNDFVIQDTRNGWCYGNPGVARSLYLAGEVLGNQRYKQVAMNGFKGIVSQPNDDLVSASFCHGKSGLLQCLVRMRSETGEGWLDEQIWSLTDSILGQYDKENPLGFYDIEEFGGQGNTITKAGLLEGSSGTGLSLMGLLGNGTPRWDKAFLLS</sequence>
<organism evidence="2 3">
    <name type="scientific">Guptibacillus hwajinpoensis</name>
    <dbReference type="NCBI Taxonomy" id="208199"/>
    <lineage>
        <taxon>Bacteria</taxon>
        <taxon>Bacillati</taxon>
        <taxon>Bacillota</taxon>
        <taxon>Bacilli</taxon>
        <taxon>Bacillales</taxon>
        <taxon>Guptibacillaceae</taxon>
        <taxon>Guptibacillus</taxon>
    </lineage>
</organism>
<evidence type="ECO:0000313" key="3">
    <source>
        <dbReference type="Proteomes" id="UP000035996"/>
    </source>
</evidence>
<gene>
    <name evidence="2" type="ORF">AB986_12570</name>
</gene>
<dbReference type="Gene3D" id="1.50.10.20">
    <property type="match status" value="1"/>
</dbReference>
<evidence type="ECO:0000256" key="1">
    <source>
        <dbReference type="PIRSR" id="PIRSR607822-1"/>
    </source>
</evidence>
<dbReference type="GO" id="GO:0031179">
    <property type="term" value="P:peptide modification"/>
    <property type="evidence" value="ECO:0007669"/>
    <property type="project" value="InterPro"/>
</dbReference>
<protein>
    <recommendedName>
        <fullName evidence="4">Lantibiotic biosynthesis protein</fullName>
    </recommendedName>
</protein>
<dbReference type="Proteomes" id="UP000035996">
    <property type="component" value="Unassembled WGS sequence"/>
</dbReference>
<keyword evidence="3" id="KW-1185">Reference proteome</keyword>
<dbReference type="PRINTS" id="PR01950">
    <property type="entry name" value="LANCSUPER"/>
</dbReference>
<feature type="binding site" evidence="1">
    <location>
        <position position="346"/>
    </location>
    <ligand>
        <name>Zn(2+)</name>
        <dbReference type="ChEBI" id="CHEBI:29105"/>
    </ligand>
</feature>
<keyword evidence="1" id="KW-0862">Zinc</keyword>
<reference evidence="2" key="1">
    <citation type="submission" date="2015-06" db="EMBL/GenBank/DDBJ databases">
        <authorList>
            <person name="Liu B."/>
            <person name="Wang J."/>
            <person name="Zhu Y."/>
            <person name="Liu G."/>
            <person name="Chen Q."/>
            <person name="Zheng C."/>
            <person name="Che J."/>
            <person name="Ge C."/>
            <person name="Shi H."/>
            <person name="Pan Z."/>
            <person name="Liu X."/>
        </authorList>
    </citation>
    <scope>NUCLEOTIDE SEQUENCE [LARGE SCALE GENOMIC DNA]</scope>
    <source>
        <strain evidence="2">DSM 16346</strain>
    </source>
</reference>
<dbReference type="SUPFAM" id="SSF158745">
    <property type="entry name" value="LanC-like"/>
    <property type="match status" value="1"/>
</dbReference>
<dbReference type="PRINTS" id="PR01955">
    <property type="entry name" value="LANCFRANKIA"/>
</dbReference>
<dbReference type="GO" id="GO:0046872">
    <property type="term" value="F:metal ion binding"/>
    <property type="evidence" value="ECO:0007669"/>
    <property type="project" value="UniProtKB-KW"/>
</dbReference>
<dbReference type="InterPro" id="IPR007822">
    <property type="entry name" value="LANC-like"/>
</dbReference>
<accession>A0A0J6CWX3</accession>
<dbReference type="STRING" id="157733.AB986_12570"/>
<feature type="binding site" evidence="1">
    <location>
        <position position="298"/>
    </location>
    <ligand>
        <name>Zn(2+)</name>
        <dbReference type="ChEBI" id="CHEBI:29105"/>
    </ligand>
</feature>